<dbReference type="EMBL" id="AFNH02001213">
    <property type="protein sequence ID" value="EZG43674.1"/>
    <property type="molecule type" value="Genomic_DNA"/>
</dbReference>
<keyword evidence="1" id="KW-0808">Transferase</keyword>
<dbReference type="GO" id="GO:0016020">
    <property type="term" value="C:membrane"/>
    <property type="evidence" value="ECO:0007669"/>
    <property type="project" value="TreeGrafter"/>
</dbReference>
<dbReference type="GO" id="GO:0005737">
    <property type="term" value="C:cytoplasm"/>
    <property type="evidence" value="ECO:0007669"/>
    <property type="project" value="TreeGrafter"/>
</dbReference>
<dbReference type="InterPro" id="IPR036940">
    <property type="entry name" value="PI3/4_kinase_cat_sf"/>
</dbReference>
<dbReference type="InterPro" id="IPR000403">
    <property type="entry name" value="PI3/4_kinase_cat_dom"/>
</dbReference>
<evidence type="ECO:0000259" key="3">
    <source>
        <dbReference type="PROSITE" id="PS50290"/>
    </source>
</evidence>
<reference evidence="4" key="1">
    <citation type="submission" date="2013-12" db="EMBL/GenBank/DDBJ databases">
        <authorList>
            <person name="Omoto C.K."/>
            <person name="Sibley D."/>
            <person name="Venepally P."/>
            <person name="Hadjithomas M."/>
            <person name="Karamycheva S."/>
            <person name="Brunk B."/>
            <person name="Roos D."/>
            <person name="Caler E."/>
            <person name="Lorenzi H."/>
        </authorList>
    </citation>
    <scope>NUCLEOTIDE SEQUENCE</scope>
</reference>
<dbReference type="PANTHER" id="PTHR10048:SF22">
    <property type="entry name" value="PHOSPHATIDYLINOSITOL 4-KINASE BETA"/>
    <property type="match status" value="1"/>
</dbReference>
<comment type="caution">
    <text evidence="4">The sequence shown here is derived from an EMBL/GenBank/DDBJ whole genome shotgun (WGS) entry which is preliminary data.</text>
</comment>
<dbReference type="GO" id="GO:0004430">
    <property type="term" value="F:1-phosphatidylinositol 4-kinase activity"/>
    <property type="evidence" value="ECO:0007669"/>
    <property type="project" value="TreeGrafter"/>
</dbReference>
<keyword evidence="5" id="KW-1185">Reference proteome</keyword>
<evidence type="ECO:0000313" key="5">
    <source>
        <dbReference type="Proteomes" id="UP000019763"/>
    </source>
</evidence>
<dbReference type="AlphaFoldDB" id="A0A023AYE8"/>
<sequence>MEFVQHLVKLGGSAVSVEVGKRPKYICREIGQLCKELGVPVYGVGGSEEELEEEEDMQEDEDIFADVATPANLPWSPQSLALGRSRLLIGTLGPEPTERGPLFLNESGALLKEEELNALGVRQITTFEAMLRSKILTECQSKADPIPRQTLPPALVPVPAATTNRAYDACDGRRATHSLLSPTNGAQIIGVKLDQVHCLKSATRVPYTVQFDTVPNCPDASDTRRRQNVILKYNDDIRHDMLVHQVATFMNSVFARTGLPLRLITYKCIPYVLLTPNLSGSLGAAGGAVSANNLSAGSSGAQRTSTTKQSAVSCCQGGVIEMLENCKSRHEIGTRYSLTLDGYYSKFYSGQSLEQARWNFTTSLAAASLLTFLLQIKDRHNANILLTHDGFLVHIDFGFILDFAPAHDLKFERAPFKLTNEMIGLIDGGSQGSSGSLLLRQLIVHGYLALRVHREELVLLVESYKHAHLKGFKPHTINRLKERLQYDKSDREATEYILRQTRAAVNALTTKLYDVFQAVQQGIAF</sequence>
<protein>
    <submittedName>
        <fullName evidence="4">Phosphatidylinositol 4-kinase</fullName>
    </submittedName>
</protein>
<feature type="domain" description="PI3K/PI4K catalytic" evidence="3">
    <location>
        <begin position="193"/>
        <end position="509"/>
    </location>
</feature>
<dbReference type="InterPro" id="IPR015433">
    <property type="entry name" value="PI3/4_kinase"/>
</dbReference>
<dbReference type="VEuPathDB" id="CryptoDB:GNI_162590"/>
<dbReference type="SMART" id="SM00146">
    <property type="entry name" value="PI3Kc"/>
    <property type="match status" value="1"/>
</dbReference>
<gene>
    <name evidence="4" type="ORF">GNI_162590</name>
</gene>
<proteinExistence type="predicted"/>
<dbReference type="PROSITE" id="PS00916">
    <property type="entry name" value="PI3_4_KINASE_2"/>
    <property type="match status" value="1"/>
</dbReference>
<dbReference type="OrthoDB" id="10264149at2759"/>
<dbReference type="Gene3D" id="1.10.1070.11">
    <property type="entry name" value="Phosphatidylinositol 3-/4-kinase, catalytic domain"/>
    <property type="match status" value="1"/>
</dbReference>
<accession>A0A023AYE8</accession>
<name>A0A023AYE8_GRENI</name>
<dbReference type="eggNOG" id="KOG0902">
    <property type="taxonomic scope" value="Eukaryota"/>
</dbReference>
<evidence type="ECO:0000256" key="2">
    <source>
        <dbReference type="ARBA" id="ARBA00022777"/>
    </source>
</evidence>
<evidence type="ECO:0000256" key="1">
    <source>
        <dbReference type="ARBA" id="ARBA00022679"/>
    </source>
</evidence>
<dbReference type="GO" id="GO:0048015">
    <property type="term" value="P:phosphatidylinositol-mediated signaling"/>
    <property type="evidence" value="ECO:0007669"/>
    <property type="project" value="TreeGrafter"/>
</dbReference>
<dbReference type="InterPro" id="IPR011009">
    <property type="entry name" value="Kinase-like_dom_sf"/>
</dbReference>
<dbReference type="InterPro" id="IPR018936">
    <property type="entry name" value="PI3/4_kinase_CS"/>
</dbReference>
<dbReference type="Pfam" id="PF00454">
    <property type="entry name" value="PI3_PI4_kinase"/>
    <property type="match status" value="1"/>
</dbReference>
<dbReference type="PROSITE" id="PS50290">
    <property type="entry name" value="PI3_4_KINASE_3"/>
    <property type="match status" value="1"/>
</dbReference>
<keyword evidence="2" id="KW-0418">Kinase</keyword>
<dbReference type="GO" id="GO:0046854">
    <property type="term" value="P:phosphatidylinositol phosphate biosynthetic process"/>
    <property type="evidence" value="ECO:0007669"/>
    <property type="project" value="InterPro"/>
</dbReference>
<dbReference type="PANTHER" id="PTHR10048">
    <property type="entry name" value="PHOSPHATIDYLINOSITOL KINASE"/>
    <property type="match status" value="1"/>
</dbReference>
<dbReference type="Proteomes" id="UP000019763">
    <property type="component" value="Unassembled WGS sequence"/>
</dbReference>
<dbReference type="RefSeq" id="XP_011133081.1">
    <property type="nucleotide sequence ID" value="XM_011134779.1"/>
</dbReference>
<dbReference type="GeneID" id="22915623"/>
<evidence type="ECO:0000313" key="4">
    <source>
        <dbReference type="EMBL" id="EZG43674.1"/>
    </source>
</evidence>
<organism evidence="4 5">
    <name type="scientific">Gregarina niphandrodes</name>
    <name type="common">Septate eugregarine</name>
    <dbReference type="NCBI Taxonomy" id="110365"/>
    <lineage>
        <taxon>Eukaryota</taxon>
        <taxon>Sar</taxon>
        <taxon>Alveolata</taxon>
        <taxon>Apicomplexa</taxon>
        <taxon>Conoidasida</taxon>
        <taxon>Gregarinasina</taxon>
        <taxon>Eugregarinorida</taxon>
        <taxon>Gregarinidae</taxon>
        <taxon>Gregarina</taxon>
    </lineage>
</organism>
<dbReference type="Gene3D" id="3.30.1010.10">
    <property type="entry name" value="Phosphatidylinositol 3-kinase Catalytic Subunit, Chain A, domain 4"/>
    <property type="match status" value="1"/>
</dbReference>
<dbReference type="SUPFAM" id="SSF56112">
    <property type="entry name" value="Protein kinase-like (PK-like)"/>
    <property type="match status" value="2"/>
</dbReference>